<dbReference type="Pfam" id="PF22725">
    <property type="entry name" value="GFO_IDH_MocA_C3"/>
    <property type="match status" value="1"/>
</dbReference>
<evidence type="ECO:0000313" key="3">
    <source>
        <dbReference type="EMBL" id="QPJ65098.1"/>
    </source>
</evidence>
<proteinExistence type="predicted"/>
<dbReference type="Gene3D" id="3.40.50.720">
    <property type="entry name" value="NAD(P)-binding Rossmann-like Domain"/>
    <property type="match status" value="1"/>
</dbReference>
<evidence type="ECO:0000259" key="2">
    <source>
        <dbReference type="Pfam" id="PF22725"/>
    </source>
</evidence>
<dbReference type="SUPFAM" id="SSF55347">
    <property type="entry name" value="Glyceraldehyde-3-phosphate dehydrogenase-like, C-terminal domain"/>
    <property type="match status" value="1"/>
</dbReference>
<dbReference type="Proteomes" id="UP000594464">
    <property type="component" value="Chromosome"/>
</dbReference>
<evidence type="ECO:0000313" key="4">
    <source>
        <dbReference type="Proteomes" id="UP000594464"/>
    </source>
</evidence>
<accession>A0A7T0C250</accession>
<dbReference type="Gene3D" id="3.30.360.10">
    <property type="entry name" value="Dihydrodipicolinate Reductase, domain 2"/>
    <property type="match status" value="1"/>
</dbReference>
<feature type="domain" description="GFO/IDH/MocA-like oxidoreductase" evidence="2">
    <location>
        <begin position="144"/>
        <end position="258"/>
    </location>
</feature>
<dbReference type="KEGG" id="nva:G3M78_06730"/>
<dbReference type="PANTHER" id="PTHR43377:SF1">
    <property type="entry name" value="BILIVERDIN REDUCTASE A"/>
    <property type="match status" value="1"/>
</dbReference>
<protein>
    <submittedName>
        <fullName evidence="3">Gfo/Idh/MocA family oxidoreductase</fullName>
    </submittedName>
</protein>
<sequence>MGLLKIGLMGCGRIGSLLEEDPLRGKPCTHAGAFASLRQVKIQAGTDIDADRLRRFGQRWGVDNLYRSYEEMLAQERLDIVCIASWTRLHAPMVMAAARAGVAGIFCEKPIALDPKEGARMVALCARKKIPLVINHERRWDPHYLQARKLIQKGKIGEVKTITGNALSWRPPKAPIKDHGGGPLFHDGTHLIDLLLYLGGPVDWASGVERRSHGKRFIEETAAGMLGFKSGAIGFVEGGGERKYFNFELDIQGTEGRLLIGNAGRQLFVTKRSRRFTGFHELEAVPFPEPARYQSPFVGAAKDMIQCVRNGKPSLSSGKDALQALKIIFTIYRSAQLKGRRLNIE</sequence>
<dbReference type="SUPFAM" id="SSF51735">
    <property type="entry name" value="NAD(P)-binding Rossmann-fold domains"/>
    <property type="match status" value="1"/>
</dbReference>
<dbReference type="PANTHER" id="PTHR43377">
    <property type="entry name" value="BILIVERDIN REDUCTASE A"/>
    <property type="match status" value="1"/>
</dbReference>
<evidence type="ECO:0000259" key="1">
    <source>
        <dbReference type="Pfam" id="PF01408"/>
    </source>
</evidence>
<dbReference type="GO" id="GO:0000166">
    <property type="term" value="F:nucleotide binding"/>
    <property type="evidence" value="ECO:0007669"/>
    <property type="project" value="InterPro"/>
</dbReference>
<dbReference type="AlphaFoldDB" id="A0A7T0C250"/>
<dbReference type="InterPro" id="IPR051450">
    <property type="entry name" value="Gfo/Idh/MocA_Oxidoreductases"/>
</dbReference>
<name>A0A7T0C250_9BACT</name>
<organism evidence="3 4">
    <name type="scientific">Candidatus Nitrohelix vancouverensis</name>
    <dbReference type="NCBI Taxonomy" id="2705534"/>
    <lineage>
        <taxon>Bacteria</taxon>
        <taxon>Pseudomonadati</taxon>
        <taxon>Nitrospinota/Tectimicrobiota group</taxon>
        <taxon>Nitrospinota</taxon>
        <taxon>Nitrospinia</taxon>
        <taxon>Nitrospinales</taxon>
        <taxon>Nitrospinaceae</taxon>
        <taxon>Candidatus Nitrohelix</taxon>
    </lineage>
</organism>
<dbReference type="InterPro" id="IPR055170">
    <property type="entry name" value="GFO_IDH_MocA-like_dom"/>
</dbReference>
<dbReference type="InterPro" id="IPR036291">
    <property type="entry name" value="NAD(P)-bd_dom_sf"/>
</dbReference>
<dbReference type="InterPro" id="IPR000683">
    <property type="entry name" value="Gfo/Idh/MocA-like_OxRdtase_N"/>
</dbReference>
<dbReference type="EMBL" id="CP048620">
    <property type="protein sequence ID" value="QPJ65098.1"/>
    <property type="molecule type" value="Genomic_DNA"/>
</dbReference>
<feature type="domain" description="Gfo/Idh/MocA-like oxidoreductase N-terminal" evidence="1">
    <location>
        <begin position="5"/>
        <end position="135"/>
    </location>
</feature>
<reference evidence="4" key="1">
    <citation type="submission" date="2020-02" db="EMBL/GenBank/DDBJ databases">
        <title>Genomic and physiological characterization of two novel Nitrospinaceae genera.</title>
        <authorList>
            <person name="Mueller A.J."/>
            <person name="Jung M.-Y."/>
            <person name="Strachan C.R."/>
            <person name="Herbold C.W."/>
            <person name="Kirkegaard R.H."/>
            <person name="Daims H."/>
        </authorList>
    </citation>
    <scope>NUCLEOTIDE SEQUENCE [LARGE SCALE GENOMIC DNA]</scope>
</reference>
<gene>
    <name evidence="3" type="ORF">G3M78_06730</name>
</gene>
<dbReference type="Pfam" id="PF01408">
    <property type="entry name" value="GFO_IDH_MocA"/>
    <property type="match status" value="1"/>
</dbReference>